<dbReference type="Proteomes" id="UP000827721">
    <property type="component" value="Unassembled WGS sequence"/>
</dbReference>
<reference evidence="1 2" key="1">
    <citation type="submission" date="2021-02" db="EMBL/GenBank/DDBJ databases">
        <title>Plant Genome Project.</title>
        <authorList>
            <person name="Zhang R.-G."/>
        </authorList>
    </citation>
    <scope>NUCLEOTIDE SEQUENCE [LARGE SCALE GENOMIC DNA]</scope>
    <source>
        <tissue evidence="1">Leaves</tissue>
    </source>
</reference>
<dbReference type="InterPro" id="IPR036770">
    <property type="entry name" value="Ankyrin_rpt-contain_sf"/>
</dbReference>
<dbReference type="EMBL" id="JAFEMO010000018">
    <property type="protein sequence ID" value="KAH7534693.1"/>
    <property type="molecule type" value="Genomic_DNA"/>
</dbReference>
<keyword evidence="2" id="KW-1185">Reference proteome</keyword>
<comment type="caution">
    <text evidence="1">The sequence shown here is derived from an EMBL/GenBank/DDBJ whole genome shotgun (WGS) entry which is preliminary data.</text>
</comment>
<dbReference type="PANTHER" id="PTHR24177:SF434">
    <property type="entry name" value="PGG DOMAIN-CONTAINING PROTEIN"/>
    <property type="match status" value="1"/>
</dbReference>
<dbReference type="Gene3D" id="1.25.40.20">
    <property type="entry name" value="Ankyrin repeat-containing domain"/>
    <property type="match status" value="1"/>
</dbReference>
<dbReference type="PANTHER" id="PTHR24177">
    <property type="entry name" value="CASKIN"/>
    <property type="match status" value="1"/>
</dbReference>
<name>A0ABQ8H0E7_9ROSI</name>
<sequence>MNPGALRLVKLLWRAIEERLDYFEISELIRKPWPLTYDAAKKGNLQFLFVLIRKYPDLIYKVDEDGYSIFHTAVRYRQENIFQLVHRTPNSIKNAIFASAVGEEKNTILHLAAMLPADQKRLNIKSGAALQMHLEIICNTIAGSEQAYVTSIC</sequence>
<proteinExistence type="predicted"/>
<dbReference type="SUPFAM" id="SSF48403">
    <property type="entry name" value="Ankyrin repeat"/>
    <property type="match status" value="1"/>
</dbReference>
<protein>
    <submittedName>
        <fullName evidence="1">Uncharacterized protein</fullName>
    </submittedName>
</protein>
<gene>
    <name evidence="1" type="ORF">JRO89_XSUnG0000400</name>
</gene>
<evidence type="ECO:0000313" key="1">
    <source>
        <dbReference type="EMBL" id="KAH7534693.1"/>
    </source>
</evidence>
<accession>A0ABQ8H0E7</accession>
<evidence type="ECO:0000313" key="2">
    <source>
        <dbReference type="Proteomes" id="UP000827721"/>
    </source>
</evidence>
<organism evidence="1 2">
    <name type="scientific">Xanthoceras sorbifolium</name>
    <dbReference type="NCBI Taxonomy" id="99658"/>
    <lineage>
        <taxon>Eukaryota</taxon>
        <taxon>Viridiplantae</taxon>
        <taxon>Streptophyta</taxon>
        <taxon>Embryophyta</taxon>
        <taxon>Tracheophyta</taxon>
        <taxon>Spermatophyta</taxon>
        <taxon>Magnoliopsida</taxon>
        <taxon>eudicotyledons</taxon>
        <taxon>Gunneridae</taxon>
        <taxon>Pentapetalae</taxon>
        <taxon>rosids</taxon>
        <taxon>malvids</taxon>
        <taxon>Sapindales</taxon>
        <taxon>Sapindaceae</taxon>
        <taxon>Xanthoceroideae</taxon>
        <taxon>Xanthoceras</taxon>
    </lineage>
</organism>